<keyword evidence="1" id="KW-0472">Membrane</keyword>
<dbReference type="AlphaFoldDB" id="A0A1H6UTL8"/>
<evidence type="ECO:0000313" key="2">
    <source>
        <dbReference type="EMBL" id="SEI95699.1"/>
    </source>
</evidence>
<sequence length="48" mass="5395">MLWTLIGLLLLFWILGLVFEIGGAIVHVLLVIALVVFIWNMVTGRKSD</sequence>
<dbReference type="RefSeq" id="WP_143059517.1">
    <property type="nucleotide sequence ID" value="NZ_FNYW01000037.1"/>
</dbReference>
<evidence type="ECO:0000313" key="3">
    <source>
        <dbReference type="Proteomes" id="UP000198564"/>
    </source>
</evidence>
<dbReference type="STRING" id="1130080.SAMN04488113_13718"/>
<gene>
    <name evidence="2" type="ORF">SAMN04488113_13718</name>
</gene>
<dbReference type="Proteomes" id="UP000198564">
    <property type="component" value="Unassembled WGS sequence"/>
</dbReference>
<dbReference type="NCBIfam" id="NF033488">
    <property type="entry name" value="lmo0937_fam_TM"/>
    <property type="match status" value="1"/>
</dbReference>
<dbReference type="InterPro" id="IPR043727">
    <property type="entry name" value="Lmo0937-like"/>
</dbReference>
<keyword evidence="3" id="KW-1185">Reference proteome</keyword>
<name>A0A1H6UTL8_9LACT</name>
<reference evidence="3" key="1">
    <citation type="submission" date="2016-10" db="EMBL/GenBank/DDBJ databases">
        <authorList>
            <person name="Varghese N."/>
            <person name="Submissions S."/>
        </authorList>
    </citation>
    <scope>NUCLEOTIDE SEQUENCE [LARGE SCALE GENOMIC DNA]</scope>
    <source>
        <strain evidence="3">DSM 25751</strain>
    </source>
</reference>
<evidence type="ECO:0000256" key="1">
    <source>
        <dbReference type="SAM" id="Phobius"/>
    </source>
</evidence>
<evidence type="ECO:0008006" key="4">
    <source>
        <dbReference type="Google" id="ProtNLM"/>
    </source>
</evidence>
<accession>A0A1H6UTL8</accession>
<dbReference type="EMBL" id="FNYW01000037">
    <property type="protein sequence ID" value="SEI95699.1"/>
    <property type="molecule type" value="Genomic_DNA"/>
</dbReference>
<feature type="transmembrane region" description="Helical" evidence="1">
    <location>
        <begin position="6"/>
        <end position="39"/>
    </location>
</feature>
<protein>
    <recommendedName>
        <fullName evidence="4">Lmo0937 family membrane protein</fullName>
    </recommendedName>
</protein>
<keyword evidence="1" id="KW-0812">Transmembrane</keyword>
<organism evidence="2 3">
    <name type="scientific">Alkalibacterium gilvum</name>
    <dbReference type="NCBI Taxonomy" id="1130080"/>
    <lineage>
        <taxon>Bacteria</taxon>
        <taxon>Bacillati</taxon>
        <taxon>Bacillota</taxon>
        <taxon>Bacilli</taxon>
        <taxon>Lactobacillales</taxon>
        <taxon>Carnobacteriaceae</taxon>
        <taxon>Alkalibacterium</taxon>
    </lineage>
</organism>
<proteinExistence type="predicted"/>
<dbReference type="Pfam" id="PF18919">
    <property type="entry name" value="DUF5670"/>
    <property type="match status" value="1"/>
</dbReference>
<keyword evidence="1" id="KW-1133">Transmembrane helix</keyword>